<name>A0A2Z4NCT6_9BACT</name>
<dbReference type="GO" id="GO:0032259">
    <property type="term" value="P:methylation"/>
    <property type="evidence" value="ECO:0007669"/>
    <property type="project" value="UniProtKB-KW"/>
</dbReference>
<dbReference type="AlphaFoldDB" id="A0A2Z4NCT6"/>
<dbReference type="GO" id="GO:0006304">
    <property type="term" value="P:DNA modification"/>
    <property type="evidence" value="ECO:0007669"/>
    <property type="project" value="InterPro"/>
</dbReference>
<evidence type="ECO:0000313" key="3">
    <source>
        <dbReference type="Proteomes" id="UP000250218"/>
    </source>
</evidence>
<proteinExistence type="predicted"/>
<dbReference type="Pfam" id="PF07669">
    <property type="entry name" value="Eco57I"/>
    <property type="match status" value="1"/>
</dbReference>
<dbReference type="GO" id="GO:0003676">
    <property type="term" value="F:nucleic acid binding"/>
    <property type="evidence" value="ECO:0007669"/>
    <property type="project" value="InterPro"/>
</dbReference>
<evidence type="ECO:0000313" key="2">
    <source>
        <dbReference type="EMBL" id="AWX69369.1"/>
    </source>
</evidence>
<dbReference type="Proteomes" id="UP000250218">
    <property type="component" value="Chromosome"/>
</dbReference>
<keyword evidence="2" id="KW-0808">Transferase</keyword>
<dbReference type="Gene3D" id="3.40.50.150">
    <property type="entry name" value="Vaccinia Virus protein VP39"/>
    <property type="match status" value="1"/>
</dbReference>
<keyword evidence="2" id="KW-0489">Methyltransferase</keyword>
<dbReference type="PROSITE" id="PS00092">
    <property type="entry name" value="N6_MTASE"/>
    <property type="match status" value="1"/>
</dbReference>
<dbReference type="RefSeq" id="WP_033178895.1">
    <property type="nucleotide sequence ID" value="NZ_CP030140.1"/>
</dbReference>
<keyword evidence="3" id="KW-1185">Reference proteome</keyword>
<dbReference type="InterPro" id="IPR011639">
    <property type="entry name" value="MethylTrfase_TaqI-like_dom"/>
</dbReference>
<reference evidence="3" key="1">
    <citation type="submission" date="2018-06" db="EMBL/GenBank/DDBJ databases">
        <title>Complete genome sequences of Mycoplasma anatis, M. anseris and M. cloacale type strains.</title>
        <authorList>
            <person name="Grozner D."/>
            <person name="Forro B."/>
            <person name="Sulyok K.M."/>
            <person name="Marton S."/>
            <person name="Kreizinger Z."/>
            <person name="Banyai K."/>
            <person name="Gyuranecz M."/>
        </authorList>
    </citation>
    <scope>NUCLEOTIDE SEQUENCE [LARGE SCALE GENOMIC DNA]</scope>
    <source>
        <strain evidence="3">ATCC 49234</strain>
    </source>
</reference>
<evidence type="ECO:0000259" key="1">
    <source>
        <dbReference type="Pfam" id="PF07669"/>
    </source>
</evidence>
<dbReference type="KEGG" id="mane:DP065_01190"/>
<protein>
    <submittedName>
        <fullName evidence="2">SAM-dependent methyltransferase</fullName>
    </submittedName>
</protein>
<organism evidence="2 3">
    <name type="scientific">[Mycoplasma] anseris</name>
    <dbReference type="NCBI Taxonomy" id="92400"/>
    <lineage>
        <taxon>Bacteria</taxon>
        <taxon>Bacillati</taxon>
        <taxon>Mycoplasmatota</taxon>
        <taxon>Mycoplasmoidales</taxon>
        <taxon>Metamycoplasmataceae</taxon>
        <taxon>Metamycoplasma</taxon>
    </lineage>
</organism>
<gene>
    <name evidence="2" type="ORF">DP065_01190</name>
</gene>
<accession>A0A2Z4NCT6</accession>
<feature type="domain" description="Type II methyltransferase M.TaqI-like" evidence="1">
    <location>
        <begin position="52"/>
        <end position="153"/>
    </location>
</feature>
<sequence>MSKITNGQFFTERNVFENNKIFFDFMNKNDLWNKKILEPFAGSNNLIHFLLKYNQNLKYESYDIDSQNKEVKQNDSIQNWIYENFDLVVTNPPYLSKHSARRMKLNVDFQNYDDLYKLSLDRCISNVRFTIAIIPTTLINSNRKEDRKLINKLVIFQLLPNKQNFSDTEHPVALAYFDHQKQDEDFLIYEDNKLIGSFNYLLDLENTILKPQNDLHVAFNIVGGNLCINASDNTKDKENIKFYLANWKEDSQVKITDRHKVKLMVKDLEINHQILNKLNNKINELRKNNCDYLWSSFKGVSETGNYRKRIDFKTIKKIINTI</sequence>
<dbReference type="GO" id="GO:0009007">
    <property type="term" value="F:site-specific DNA-methyltransferase (adenine-specific) activity"/>
    <property type="evidence" value="ECO:0007669"/>
    <property type="project" value="UniProtKB-EC"/>
</dbReference>
<dbReference type="SUPFAM" id="SSF53335">
    <property type="entry name" value="S-adenosyl-L-methionine-dependent methyltransferases"/>
    <property type="match status" value="1"/>
</dbReference>
<dbReference type="EMBL" id="CP030140">
    <property type="protein sequence ID" value="AWX69369.1"/>
    <property type="molecule type" value="Genomic_DNA"/>
</dbReference>
<dbReference type="InterPro" id="IPR029063">
    <property type="entry name" value="SAM-dependent_MTases_sf"/>
</dbReference>
<dbReference type="InterPro" id="IPR002052">
    <property type="entry name" value="DNA_methylase_N6_adenine_CS"/>
</dbReference>